<keyword evidence="8" id="KW-1133">Transmembrane helix</keyword>
<feature type="transmembrane region" description="Helical" evidence="8">
    <location>
        <begin position="12"/>
        <end position="30"/>
    </location>
</feature>
<dbReference type="Pfam" id="PF00004">
    <property type="entry name" value="AAA"/>
    <property type="match status" value="1"/>
</dbReference>
<feature type="compositionally biased region" description="Low complexity" evidence="7">
    <location>
        <begin position="421"/>
        <end position="430"/>
    </location>
</feature>
<dbReference type="PANTHER" id="PTHR45644:SF3">
    <property type="entry name" value="FI08533P-RELATED"/>
    <property type="match status" value="1"/>
</dbReference>
<comment type="caution">
    <text evidence="10">The sequence shown here is derived from an EMBL/GenBank/DDBJ whole genome shotgun (WGS) entry which is preliminary data.</text>
</comment>
<evidence type="ECO:0000256" key="7">
    <source>
        <dbReference type="SAM" id="MobiDB-lite"/>
    </source>
</evidence>
<feature type="domain" description="AAA+ ATPase" evidence="9">
    <location>
        <begin position="152"/>
        <end position="294"/>
    </location>
</feature>
<comment type="subcellular location">
    <subcellularLocation>
        <location evidence="1">Mitochondrion outer membrane</location>
        <topology evidence="1">Single-pass membrane protein</topology>
    </subcellularLocation>
</comment>
<dbReference type="GO" id="GO:0006626">
    <property type="term" value="P:protein targeting to mitochondrion"/>
    <property type="evidence" value="ECO:0007669"/>
    <property type="project" value="EnsemblFungi"/>
</dbReference>
<keyword evidence="4 6" id="KW-0067">ATP-binding</keyword>
<dbReference type="PANTHER" id="PTHR45644">
    <property type="entry name" value="AAA ATPASE, PUTATIVE (AFU_ORTHOLOGUE AFUA_2G12920)-RELATED-RELATED"/>
    <property type="match status" value="1"/>
</dbReference>
<dbReference type="GO" id="GO:0045047">
    <property type="term" value="P:protein targeting to ER"/>
    <property type="evidence" value="ECO:0007669"/>
    <property type="project" value="EnsemblFungi"/>
</dbReference>
<evidence type="ECO:0000256" key="2">
    <source>
        <dbReference type="ARBA" id="ARBA00022741"/>
    </source>
</evidence>
<dbReference type="SMART" id="SM00382">
    <property type="entry name" value="AAA"/>
    <property type="match status" value="1"/>
</dbReference>
<evidence type="ECO:0000256" key="3">
    <source>
        <dbReference type="ARBA" id="ARBA00022787"/>
    </source>
</evidence>
<evidence type="ECO:0000256" key="1">
    <source>
        <dbReference type="ARBA" id="ARBA00004572"/>
    </source>
</evidence>
<dbReference type="GO" id="GO:0016887">
    <property type="term" value="F:ATP hydrolysis activity"/>
    <property type="evidence" value="ECO:0007669"/>
    <property type="project" value="InterPro"/>
</dbReference>
<evidence type="ECO:0000313" key="11">
    <source>
        <dbReference type="Proteomes" id="UP000249757"/>
    </source>
</evidence>
<organism evidence="10 11">
    <name type="scientific">Pyrenophora tritici-repentis</name>
    <dbReference type="NCBI Taxonomy" id="45151"/>
    <lineage>
        <taxon>Eukaryota</taxon>
        <taxon>Fungi</taxon>
        <taxon>Dikarya</taxon>
        <taxon>Ascomycota</taxon>
        <taxon>Pezizomycotina</taxon>
        <taxon>Dothideomycetes</taxon>
        <taxon>Pleosporomycetidae</taxon>
        <taxon>Pleosporales</taxon>
        <taxon>Pleosporineae</taxon>
        <taxon>Pleosporaceae</taxon>
        <taxon>Pyrenophora</taxon>
    </lineage>
</organism>
<name>A0A922NQ30_9PLEO</name>
<dbReference type="InterPro" id="IPR003959">
    <property type="entry name" value="ATPase_AAA_core"/>
</dbReference>
<gene>
    <name evidence="10" type="ORF">Ptr86124_002225</name>
</gene>
<comment type="similarity">
    <text evidence="6">Belongs to the AAA ATPase family.</text>
</comment>
<dbReference type="Pfam" id="PF17862">
    <property type="entry name" value="AAA_lid_3"/>
    <property type="match status" value="1"/>
</dbReference>
<dbReference type="AlphaFoldDB" id="A0A922NQ30"/>
<keyword evidence="8" id="KW-0472">Membrane</keyword>
<dbReference type="GO" id="GO:0140570">
    <property type="term" value="P:extraction of mislocalized protein from mitochondrial outer membrane"/>
    <property type="evidence" value="ECO:0007669"/>
    <property type="project" value="EnsemblFungi"/>
</dbReference>
<dbReference type="InterPro" id="IPR003960">
    <property type="entry name" value="ATPase_AAA_CS"/>
</dbReference>
<evidence type="ECO:0000313" key="10">
    <source>
        <dbReference type="EMBL" id="KAI1519097.1"/>
    </source>
</evidence>
<keyword evidence="3" id="KW-1000">Mitochondrion outer membrane</keyword>
<dbReference type="EMBL" id="NRDI02000002">
    <property type="protein sequence ID" value="KAI1519097.1"/>
    <property type="molecule type" value="Genomic_DNA"/>
</dbReference>
<dbReference type="PROSITE" id="PS00674">
    <property type="entry name" value="AAA"/>
    <property type="match status" value="1"/>
</dbReference>
<feature type="region of interest" description="Disordered" evidence="7">
    <location>
        <begin position="69"/>
        <end position="88"/>
    </location>
</feature>
<proteinExistence type="inferred from homology"/>
<dbReference type="GO" id="GO:0005741">
    <property type="term" value="C:mitochondrial outer membrane"/>
    <property type="evidence" value="ECO:0007669"/>
    <property type="project" value="UniProtKB-SubCell"/>
</dbReference>
<dbReference type="OMA" id="WARQREP"/>
<protein>
    <submittedName>
        <fullName evidence="10">ATPase family AAA domain-containing protein 1-A</fullName>
    </submittedName>
</protein>
<feature type="compositionally biased region" description="Acidic residues" evidence="7">
    <location>
        <begin position="410"/>
        <end position="420"/>
    </location>
</feature>
<sequence length="465" mass="50807">MSSNKKSSLTGYLPDILMAAAAPLIAYFVIRNLLTRLDPEAQQKEEARAKASAATRKLDAILTSKRRKSYGEYDSEDDDETEPRHRRPRIADLNLNTYEQTIAMEVVAPEEIPVSFEDIGGLDSIIEELKESVIYPLTMPHLYSHSSSLLSAPSGVLLYGPPGCGKTMLAKALAHESGACFINLHISTLTEKWYGDSNKLVNAVFSLARKLQPSIVFIDEIDAVLGQRRSGEHEASGMVKAEFMTHWDGLASSTSSGTSTPQRICILGATNRIQDIDEAILRRMPKKFPVALPSAIQRHNIFSLILRGTKIDTANFDLDYLVRISAGMSGSDIKEACRDAAMGPVREYIRRKKADGTLRSSRAVAQGDVRGLRTEDFFGRGRGLRDLDSLDDTREELNARVRSRVHTTEESEEGDEDDATTESGTTVSGTTGTGVDGGVSEHSYRPAASAAGAGVAKREEDVVVR</sequence>
<dbReference type="InterPro" id="IPR003593">
    <property type="entry name" value="AAA+_ATPase"/>
</dbReference>
<dbReference type="Gene3D" id="3.40.50.300">
    <property type="entry name" value="P-loop containing nucleotide triphosphate hydrolases"/>
    <property type="match status" value="1"/>
</dbReference>
<accession>A0A922NQ30</accession>
<dbReference type="InterPro" id="IPR027417">
    <property type="entry name" value="P-loop_NTPase"/>
</dbReference>
<dbReference type="GO" id="GO:0005778">
    <property type="term" value="C:peroxisomal membrane"/>
    <property type="evidence" value="ECO:0007669"/>
    <property type="project" value="EnsemblFungi"/>
</dbReference>
<keyword evidence="5" id="KW-0496">Mitochondrion</keyword>
<keyword evidence="11" id="KW-1185">Reference proteome</keyword>
<keyword evidence="8" id="KW-0812">Transmembrane</keyword>
<dbReference type="OrthoDB" id="10254455at2759"/>
<dbReference type="Gene3D" id="1.10.8.60">
    <property type="match status" value="1"/>
</dbReference>
<dbReference type="SUPFAM" id="SSF52540">
    <property type="entry name" value="P-loop containing nucleoside triphosphate hydrolases"/>
    <property type="match status" value="1"/>
</dbReference>
<evidence type="ECO:0000256" key="4">
    <source>
        <dbReference type="ARBA" id="ARBA00022840"/>
    </source>
</evidence>
<dbReference type="GO" id="GO:0034214">
    <property type="term" value="P:protein hexamerization"/>
    <property type="evidence" value="ECO:0007669"/>
    <property type="project" value="EnsemblFungi"/>
</dbReference>
<reference evidence="11" key="1">
    <citation type="journal article" date="2022" name="Microb. Genom.">
        <title>A global pangenome for the wheat fungal pathogen Pyrenophora tritici-repentis and prediction of effector protein structural homology.</title>
        <authorList>
            <person name="Moolhuijzen P.M."/>
            <person name="See P.T."/>
            <person name="Shi G."/>
            <person name="Powell H.R."/>
            <person name="Cockram J."/>
            <person name="Jorgensen L.N."/>
            <person name="Benslimane H."/>
            <person name="Strelkov S.E."/>
            <person name="Turner J."/>
            <person name="Liu Z."/>
            <person name="Moffat C.S."/>
        </authorList>
    </citation>
    <scope>NUCLEOTIDE SEQUENCE [LARGE SCALE GENOMIC DNA]</scope>
</reference>
<dbReference type="GO" id="GO:0140567">
    <property type="term" value="F:membrane protein dislocase activity"/>
    <property type="evidence" value="ECO:0007669"/>
    <property type="project" value="EnsemblFungi"/>
</dbReference>
<dbReference type="InterPro" id="IPR051701">
    <property type="entry name" value="Mito_OM_Translocase_MSP1"/>
</dbReference>
<dbReference type="GO" id="GO:0005524">
    <property type="term" value="F:ATP binding"/>
    <property type="evidence" value="ECO:0007669"/>
    <property type="project" value="UniProtKB-KW"/>
</dbReference>
<feature type="compositionally biased region" description="Basic and acidic residues" evidence="7">
    <location>
        <begin position="456"/>
        <end position="465"/>
    </location>
</feature>
<dbReference type="Proteomes" id="UP000249757">
    <property type="component" value="Unassembled WGS sequence"/>
</dbReference>
<evidence type="ECO:0000256" key="8">
    <source>
        <dbReference type="SAM" id="Phobius"/>
    </source>
</evidence>
<keyword evidence="2 6" id="KW-0547">Nucleotide-binding</keyword>
<dbReference type="FunFam" id="3.40.50.300:FF:000538">
    <property type="entry name" value="ATPase family AAA domain-containing protein 1"/>
    <property type="match status" value="1"/>
</dbReference>
<evidence type="ECO:0000256" key="6">
    <source>
        <dbReference type="RuleBase" id="RU003651"/>
    </source>
</evidence>
<evidence type="ECO:0000259" key="9">
    <source>
        <dbReference type="SMART" id="SM00382"/>
    </source>
</evidence>
<dbReference type="InterPro" id="IPR041569">
    <property type="entry name" value="AAA_lid_3"/>
</dbReference>
<evidence type="ECO:0000256" key="5">
    <source>
        <dbReference type="ARBA" id="ARBA00023128"/>
    </source>
</evidence>
<feature type="region of interest" description="Disordered" evidence="7">
    <location>
        <begin position="398"/>
        <end position="465"/>
    </location>
</feature>